<sequence length="72" mass="8195">MINEKGVDSKYTDQTVGLGPTVLFTTGGCDANSFDVHYPYWIYRPIIRDCYICIHIQDIAFDSQSELRDSNS</sequence>
<evidence type="ECO:0000313" key="1">
    <source>
        <dbReference type="EMBL" id="GGZ99313.1"/>
    </source>
</evidence>
<dbReference type="EMBL" id="BMXA01000001">
    <property type="protein sequence ID" value="GGZ99313.1"/>
    <property type="molecule type" value="Genomic_DNA"/>
</dbReference>
<dbReference type="Proteomes" id="UP000614811">
    <property type="component" value="Unassembled WGS sequence"/>
</dbReference>
<reference evidence="1" key="2">
    <citation type="submission" date="2020-09" db="EMBL/GenBank/DDBJ databases">
        <authorList>
            <person name="Sun Q."/>
            <person name="Kim S."/>
        </authorList>
    </citation>
    <scope>NUCLEOTIDE SEQUENCE</scope>
    <source>
        <strain evidence="1">KCTC 12711</strain>
    </source>
</reference>
<reference evidence="1" key="1">
    <citation type="journal article" date="2014" name="Int. J. Syst. Evol. Microbiol.">
        <title>Complete genome sequence of Corynebacterium casei LMG S-19264T (=DSM 44701T), isolated from a smear-ripened cheese.</title>
        <authorList>
            <consortium name="US DOE Joint Genome Institute (JGI-PGF)"/>
            <person name="Walter F."/>
            <person name="Albersmeier A."/>
            <person name="Kalinowski J."/>
            <person name="Ruckert C."/>
        </authorList>
    </citation>
    <scope>NUCLEOTIDE SEQUENCE</scope>
    <source>
        <strain evidence="1">KCTC 12711</strain>
    </source>
</reference>
<dbReference type="AlphaFoldDB" id="A0A918RHQ3"/>
<proteinExistence type="predicted"/>
<evidence type="ECO:0000313" key="2">
    <source>
        <dbReference type="Proteomes" id="UP000614811"/>
    </source>
</evidence>
<accession>A0A918RHQ3</accession>
<organism evidence="1 2">
    <name type="scientific">Arenicella chitinivorans</name>
    <dbReference type="NCBI Taxonomy" id="1329800"/>
    <lineage>
        <taxon>Bacteria</taxon>
        <taxon>Pseudomonadati</taxon>
        <taxon>Pseudomonadota</taxon>
        <taxon>Gammaproteobacteria</taxon>
        <taxon>Arenicellales</taxon>
        <taxon>Arenicellaceae</taxon>
        <taxon>Arenicella</taxon>
    </lineage>
</organism>
<comment type="caution">
    <text evidence="1">The sequence shown here is derived from an EMBL/GenBank/DDBJ whole genome shotgun (WGS) entry which is preliminary data.</text>
</comment>
<name>A0A918RHQ3_9GAMM</name>
<protein>
    <submittedName>
        <fullName evidence="1">Uncharacterized protein</fullName>
    </submittedName>
</protein>
<gene>
    <name evidence="1" type="ORF">GCM10008090_04870</name>
</gene>
<dbReference type="PROSITE" id="PS51257">
    <property type="entry name" value="PROKAR_LIPOPROTEIN"/>
    <property type="match status" value="1"/>
</dbReference>
<keyword evidence="2" id="KW-1185">Reference proteome</keyword>